<organism evidence="1 2">
    <name type="scientific">Streptomyces venezuelae</name>
    <dbReference type="NCBI Taxonomy" id="54571"/>
    <lineage>
        <taxon>Bacteria</taxon>
        <taxon>Bacillati</taxon>
        <taxon>Actinomycetota</taxon>
        <taxon>Actinomycetes</taxon>
        <taxon>Kitasatosporales</taxon>
        <taxon>Streptomycetaceae</taxon>
        <taxon>Streptomyces</taxon>
    </lineage>
</organism>
<name>A0A5P2AQM0_STRVZ</name>
<dbReference type="AlphaFoldDB" id="A0A5P2AQM0"/>
<reference evidence="1 2" key="1">
    <citation type="submission" date="2018-05" db="EMBL/GenBank/DDBJ databases">
        <title>Streptomyces venezuelae.</title>
        <authorList>
            <person name="Kim W."/>
            <person name="Lee N."/>
            <person name="Cho B.-K."/>
        </authorList>
    </citation>
    <scope>NUCLEOTIDE SEQUENCE [LARGE SCALE GENOMIC DNA]</scope>
    <source>
        <strain evidence="1 2">ATCC 15068</strain>
    </source>
</reference>
<evidence type="ECO:0000313" key="2">
    <source>
        <dbReference type="Proteomes" id="UP000324106"/>
    </source>
</evidence>
<sequence length="216" mass="24096">MALHPEGMFTTGPIAHLVGLAAGGTDPLEWEVLRFGRVTRTEYWDPAWRVTPQHLASQLDYLSTVFSEEFLDTCPEADRRTWRAAAGAQGVPAFMTGLATLLRLADRQKDATYEEVPLAAWEVRARFPLLLSLDGWAYDGEYASYEESLRAFVEGEHPYCSYEVMPRLNQALAARTLCAESAAFAASFRVLAPEATPEALEVLTRTTFTHMTEHHA</sequence>
<gene>
    <name evidence="1" type="ORF">DEJ46_15390</name>
</gene>
<dbReference type="EMBL" id="CP029194">
    <property type="protein sequence ID" value="QES20326.1"/>
    <property type="molecule type" value="Genomic_DNA"/>
</dbReference>
<dbReference type="OrthoDB" id="4099306at2"/>
<proteinExistence type="predicted"/>
<evidence type="ECO:0000313" key="1">
    <source>
        <dbReference type="EMBL" id="QES20326.1"/>
    </source>
</evidence>
<dbReference type="Proteomes" id="UP000324106">
    <property type="component" value="Chromosome"/>
</dbReference>
<protein>
    <submittedName>
        <fullName evidence="1">Uncharacterized protein</fullName>
    </submittedName>
</protein>
<dbReference type="RefSeq" id="WP_150266966.1">
    <property type="nucleotide sequence ID" value="NZ_CP029194.1"/>
</dbReference>
<accession>A0A5P2AQM0</accession>